<dbReference type="Pfam" id="PF24883">
    <property type="entry name" value="NPHP3_N"/>
    <property type="match status" value="1"/>
</dbReference>
<dbReference type="EMBL" id="JAPWDO010000002">
    <property type="protein sequence ID" value="KAJ5483351.1"/>
    <property type="molecule type" value="Genomic_DNA"/>
</dbReference>
<evidence type="ECO:0000313" key="3">
    <source>
        <dbReference type="EMBL" id="KAJ5483351.1"/>
    </source>
</evidence>
<accession>A0A9W9X416</accession>
<evidence type="ECO:0000256" key="1">
    <source>
        <dbReference type="ARBA" id="ARBA00022737"/>
    </source>
</evidence>
<evidence type="ECO:0000313" key="4">
    <source>
        <dbReference type="Proteomes" id="UP001147760"/>
    </source>
</evidence>
<reference evidence="3" key="1">
    <citation type="submission" date="2022-12" db="EMBL/GenBank/DDBJ databases">
        <authorList>
            <person name="Petersen C."/>
        </authorList>
    </citation>
    <scope>NUCLEOTIDE SEQUENCE</scope>
    <source>
        <strain evidence="3">IBT 17660</strain>
    </source>
</reference>
<dbReference type="Pfam" id="PF12796">
    <property type="entry name" value="Ank_2"/>
    <property type="match status" value="1"/>
</dbReference>
<dbReference type="SUPFAM" id="SSF48403">
    <property type="entry name" value="Ankyrin repeat"/>
    <property type="match status" value="1"/>
</dbReference>
<dbReference type="Gene3D" id="1.25.40.20">
    <property type="entry name" value="Ankyrin repeat-containing domain"/>
    <property type="match status" value="2"/>
</dbReference>
<keyword evidence="1" id="KW-0677">Repeat</keyword>
<dbReference type="InterPro" id="IPR027417">
    <property type="entry name" value="P-loop_NTPase"/>
</dbReference>
<dbReference type="SMART" id="SM00248">
    <property type="entry name" value="ANK"/>
    <property type="match status" value="6"/>
</dbReference>
<gene>
    <name evidence="3" type="ORF">N7530_002597</name>
</gene>
<keyword evidence="4" id="KW-1185">Reference proteome</keyword>
<dbReference type="AlphaFoldDB" id="A0A9W9X416"/>
<dbReference type="PANTHER" id="PTHR10039:SF16">
    <property type="entry name" value="GPI INOSITOL-DEACYLASE"/>
    <property type="match status" value="1"/>
</dbReference>
<dbReference type="InterPro" id="IPR002110">
    <property type="entry name" value="Ankyrin_rpt"/>
</dbReference>
<dbReference type="InterPro" id="IPR056884">
    <property type="entry name" value="NPHP3-like_N"/>
</dbReference>
<dbReference type="InterPro" id="IPR007111">
    <property type="entry name" value="NACHT_NTPase"/>
</dbReference>
<evidence type="ECO:0000259" key="2">
    <source>
        <dbReference type="PROSITE" id="PS50837"/>
    </source>
</evidence>
<proteinExistence type="predicted"/>
<dbReference type="OrthoDB" id="7464126at2759"/>
<feature type="domain" description="NACHT" evidence="2">
    <location>
        <begin position="60"/>
        <end position="210"/>
    </location>
</feature>
<dbReference type="Proteomes" id="UP001147760">
    <property type="component" value="Unassembled WGS sequence"/>
</dbReference>
<dbReference type="SUPFAM" id="SSF52540">
    <property type="entry name" value="P-loop containing nucleoside triphosphate hydrolases"/>
    <property type="match status" value="1"/>
</dbReference>
<protein>
    <recommendedName>
        <fullName evidence="2">NACHT domain-containing protein</fullName>
    </recommendedName>
</protein>
<dbReference type="InterPro" id="IPR036770">
    <property type="entry name" value="Ankyrin_rpt-contain_sf"/>
</dbReference>
<comment type="caution">
    <text evidence="3">The sequence shown here is derived from an EMBL/GenBank/DDBJ whole genome shotgun (WGS) entry which is preliminary data.</text>
</comment>
<name>A0A9W9X416_9EURO</name>
<dbReference type="PROSITE" id="PS50837">
    <property type="entry name" value="NACHT"/>
    <property type="match status" value="1"/>
</dbReference>
<dbReference type="Gene3D" id="3.40.50.300">
    <property type="entry name" value="P-loop containing nucleotide triphosphate hydrolases"/>
    <property type="match status" value="1"/>
</dbReference>
<sequence length="780" mass="87459">MEHVFQWVNDQERRDLLEWVSDIQCGRHHDEIEERREPGTGDWLVQDERFREWMDSPSSSTLWLQGSPGTGKTFLTSAVVKHIEDTKESQMEGFGYFFCNQDEKNRREALPVLRSLVRQFAAPKSSTESVRKSLQDARKRATNRASRLSSSGCCRQLVEAFNLYSTNVIILDALDEILDDELDILVEAIEDAIAESKGRGRVKLFVASRPEKTLARNMAQAQDNGKDIKKFVTKEMDKFEKKHPNSELAAMKDTVVRVILEKCDNMFLWAALQVKQIVQCDTVESIDYALETLPKGLDGMYDQIYRKIQTRFPPEQAIAERTFKWGLCSPYPLPSEELLSAARMAIEKYDIKLASRVQQESLLSICENLLIVDTDGQWGFFHLSAREYLEKTLGIYQQARSYCAQVCLLSLMRTFGPESFPGSSQDPFHETSSYSFQDPFHNTQSFSLHIQTCWGFYALEQPQTEDDQYVTLLKKFLGSPNKSSAFYIRWLHHIKKYGLLVQLPFRAGSLLSPEDLTPATTPMFTIAQFSLYEGTLRKWCYNNDFDPFQQNDSGENLLTIAAMTNCIPLCATLIAKGVSVNQCSASGRYGSALAAAANGGSLDTVKYLVQEAKADVNLPLQSGDYGSALNAAVASGRLDVVRYFAEEVPDINLLIHVRTHGNMLAAAAFSGKLDIVRYLVEEANIDVNMPLGEGTLVTVLAAAAWGTIDVVKYLVEEAKAVVNVPRAAGNALVAAVLSGDLDMVRYFVEEAKADVDLLRDDEFLSTLLVGYRKEDAVAVF</sequence>
<dbReference type="PANTHER" id="PTHR10039">
    <property type="entry name" value="AMELOGENIN"/>
    <property type="match status" value="1"/>
</dbReference>
<organism evidence="3 4">
    <name type="scientific">Penicillium desertorum</name>
    <dbReference type="NCBI Taxonomy" id="1303715"/>
    <lineage>
        <taxon>Eukaryota</taxon>
        <taxon>Fungi</taxon>
        <taxon>Dikarya</taxon>
        <taxon>Ascomycota</taxon>
        <taxon>Pezizomycotina</taxon>
        <taxon>Eurotiomycetes</taxon>
        <taxon>Eurotiomycetidae</taxon>
        <taxon>Eurotiales</taxon>
        <taxon>Aspergillaceae</taxon>
        <taxon>Penicillium</taxon>
    </lineage>
</organism>
<reference evidence="3" key="2">
    <citation type="journal article" date="2023" name="IMA Fungus">
        <title>Comparative genomic study of the Penicillium genus elucidates a diverse pangenome and 15 lateral gene transfer events.</title>
        <authorList>
            <person name="Petersen C."/>
            <person name="Sorensen T."/>
            <person name="Nielsen M.R."/>
            <person name="Sondergaard T.E."/>
            <person name="Sorensen J.L."/>
            <person name="Fitzpatrick D.A."/>
            <person name="Frisvad J.C."/>
            <person name="Nielsen K.L."/>
        </authorList>
    </citation>
    <scope>NUCLEOTIDE SEQUENCE</scope>
    <source>
        <strain evidence="3">IBT 17660</strain>
    </source>
</reference>